<evidence type="ECO:0000313" key="2">
    <source>
        <dbReference type="EMBL" id="KAB2676384.1"/>
    </source>
</evidence>
<name>A0A6L3Y6Z5_9HYPH</name>
<dbReference type="Gene3D" id="3.40.50.720">
    <property type="entry name" value="NAD(P)-binding Rossmann-like Domain"/>
    <property type="match status" value="1"/>
</dbReference>
<dbReference type="Pfam" id="PF13460">
    <property type="entry name" value="NAD_binding_10"/>
    <property type="match status" value="1"/>
</dbReference>
<dbReference type="PANTHER" id="PTHR47129:SF1">
    <property type="entry name" value="NMRA-LIKE DOMAIN-CONTAINING PROTEIN"/>
    <property type="match status" value="1"/>
</dbReference>
<protein>
    <submittedName>
        <fullName evidence="2">NAD(P)H-binding protein</fullName>
    </submittedName>
</protein>
<reference evidence="2 3" key="1">
    <citation type="submission" date="2019-09" db="EMBL/GenBank/DDBJ databases">
        <title>Taxonomic organization of the family Brucellaceae based on a phylogenomic approach.</title>
        <authorList>
            <person name="Leclercq S."/>
            <person name="Cloeckaert A."/>
            <person name="Zygmunt M.S."/>
        </authorList>
    </citation>
    <scope>NUCLEOTIDE SEQUENCE [LARGE SCALE GENOMIC DNA]</scope>
    <source>
        <strain evidence="2 3">WS1830</strain>
    </source>
</reference>
<gene>
    <name evidence="2" type="ORF">F9L08_26640</name>
</gene>
<dbReference type="AlphaFoldDB" id="A0A6L3Y6Z5"/>
<dbReference type="EMBL" id="WBVX01000047">
    <property type="protein sequence ID" value="KAB2676384.1"/>
    <property type="molecule type" value="Genomic_DNA"/>
</dbReference>
<proteinExistence type="predicted"/>
<comment type="caution">
    <text evidence="2">The sequence shown here is derived from an EMBL/GenBank/DDBJ whole genome shotgun (WGS) entry which is preliminary data.</text>
</comment>
<dbReference type="SUPFAM" id="SSF51735">
    <property type="entry name" value="NAD(P)-binding Rossmann-fold domains"/>
    <property type="match status" value="1"/>
</dbReference>
<dbReference type="Gene3D" id="3.90.25.10">
    <property type="entry name" value="UDP-galactose 4-epimerase, domain 1"/>
    <property type="match status" value="1"/>
</dbReference>
<organism evidence="2 3">
    <name type="scientific">Brucella tritici</name>
    <dbReference type="NCBI Taxonomy" id="94626"/>
    <lineage>
        <taxon>Bacteria</taxon>
        <taxon>Pseudomonadati</taxon>
        <taxon>Pseudomonadota</taxon>
        <taxon>Alphaproteobacteria</taxon>
        <taxon>Hyphomicrobiales</taxon>
        <taxon>Brucellaceae</taxon>
        <taxon>Brucella/Ochrobactrum group</taxon>
        <taxon>Brucella</taxon>
    </lineage>
</organism>
<sequence>MKIGISGASGHLGRAVVAELVDRAGRHDIVAISRTPASSRAGVEARAGDYDKPETLEAAYQGLDRLLLIPSAELRPGVRGRQISAAVDAAVKAGVSHVYLISATGTHEEAAPAIGEPYWTSEQYLIRHAPRWTIIRMNYYIETIIDEMKNAVAQGVVAGLGDERVAFVSRDDLAAATAGALATEGHAGWIYNITGPEVLSGEDRAAALSDVIGKSIPFAVITEDVLRGGLQQAGLPDFVVDAVADIKRDFLTGKYDIITTDVERLSGRKPTTLRNFLAEALK</sequence>
<evidence type="ECO:0000313" key="3">
    <source>
        <dbReference type="Proteomes" id="UP000481643"/>
    </source>
</evidence>
<dbReference type="InterPro" id="IPR052718">
    <property type="entry name" value="NmrA-type_oxidoreductase"/>
</dbReference>
<dbReference type="RefSeq" id="WP_151654061.1">
    <property type="nucleotide sequence ID" value="NZ_WBVX01000047.1"/>
</dbReference>
<accession>A0A6L3Y6Z5</accession>
<dbReference type="InterPro" id="IPR016040">
    <property type="entry name" value="NAD(P)-bd_dom"/>
</dbReference>
<evidence type="ECO:0000259" key="1">
    <source>
        <dbReference type="Pfam" id="PF13460"/>
    </source>
</evidence>
<dbReference type="PANTHER" id="PTHR47129">
    <property type="entry name" value="QUINONE OXIDOREDUCTASE 2"/>
    <property type="match status" value="1"/>
</dbReference>
<dbReference type="Proteomes" id="UP000481643">
    <property type="component" value="Unassembled WGS sequence"/>
</dbReference>
<dbReference type="InterPro" id="IPR036291">
    <property type="entry name" value="NAD(P)-bd_dom_sf"/>
</dbReference>
<feature type="domain" description="NAD(P)-binding" evidence="1">
    <location>
        <begin position="7"/>
        <end position="182"/>
    </location>
</feature>